<name>A4BFF2_9GAMM</name>
<organism evidence="1 2">
    <name type="scientific">Reinekea blandensis MED297</name>
    <dbReference type="NCBI Taxonomy" id="314283"/>
    <lineage>
        <taxon>Bacteria</taxon>
        <taxon>Pseudomonadati</taxon>
        <taxon>Pseudomonadota</taxon>
        <taxon>Gammaproteobacteria</taxon>
        <taxon>Oceanospirillales</taxon>
        <taxon>Saccharospirillaceae</taxon>
        <taxon>Reinekea</taxon>
    </lineage>
</organism>
<dbReference type="Proteomes" id="UP000005953">
    <property type="component" value="Unassembled WGS sequence"/>
</dbReference>
<proteinExistence type="predicted"/>
<reference evidence="1 2" key="1">
    <citation type="submission" date="2006-02" db="EMBL/GenBank/DDBJ databases">
        <authorList>
            <person name="Pinhassi J."/>
            <person name="Pedros-Alio C."/>
            <person name="Ferriera S."/>
            <person name="Johnson J."/>
            <person name="Kravitz S."/>
            <person name="Halpern A."/>
            <person name="Remington K."/>
            <person name="Beeson K."/>
            <person name="Tran B."/>
            <person name="Rogers Y.-H."/>
            <person name="Friedman R."/>
            <person name="Venter J.C."/>
        </authorList>
    </citation>
    <scope>NUCLEOTIDE SEQUENCE [LARGE SCALE GENOMIC DNA]</scope>
    <source>
        <strain evidence="1 2">MED297</strain>
    </source>
</reference>
<keyword evidence="2" id="KW-1185">Reference proteome</keyword>
<evidence type="ECO:0000313" key="2">
    <source>
        <dbReference type="Proteomes" id="UP000005953"/>
    </source>
</evidence>
<gene>
    <name evidence="1" type="ORF">MED297_16933</name>
</gene>
<dbReference type="OrthoDB" id="14198at2"/>
<dbReference type="EMBL" id="AAOE01000013">
    <property type="protein sequence ID" value="EAR09047.1"/>
    <property type="molecule type" value="Genomic_DNA"/>
</dbReference>
<dbReference type="HOGENOM" id="CLU_136791_0_0_6"/>
<accession>A4BFF2</accession>
<protein>
    <submittedName>
        <fullName evidence="1">Uncharacterized protein</fullName>
    </submittedName>
</protein>
<sequence length="123" mass="13957">MPDSHTTAPDTNLVRACLEAVARDQTTIDYKTLAERLSFRSPGMIRKTTTLLEAIQEEDALLKQPQLAAVVIQKSGKPYPRPGFFQTLKELDLYAGKDDGADAQMWHQNELEKVYATYRRTTR</sequence>
<dbReference type="RefSeq" id="WP_008043737.1">
    <property type="nucleotide sequence ID" value="NZ_CH724150.1"/>
</dbReference>
<dbReference type="AlphaFoldDB" id="A4BFF2"/>
<comment type="caution">
    <text evidence="1">The sequence shown here is derived from an EMBL/GenBank/DDBJ whole genome shotgun (WGS) entry which is preliminary data.</text>
</comment>
<evidence type="ECO:0000313" key="1">
    <source>
        <dbReference type="EMBL" id="EAR09047.1"/>
    </source>
</evidence>
<dbReference type="STRING" id="314283.MED297_16933"/>